<dbReference type="Gene3D" id="1.10.287.130">
    <property type="match status" value="1"/>
</dbReference>
<dbReference type="PANTHER" id="PTHR42878:SF15">
    <property type="entry name" value="BACTERIOPHYTOCHROME"/>
    <property type="match status" value="1"/>
</dbReference>
<dbReference type="Pfam" id="PF00512">
    <property type="entry name" value="HisKA"/>
    <property type="match status" value="1"/>
</dbReference>
<dbReference type="InterPro" id="IPR005467">
    <property type="entry name" value="His_kinase_dom"/>
</dbReference>
<dbReference type="Gene3D" id="3.30.450.40">
    <property type="match status" value="1"/>
</dbReference>
<dbReference type="SUPFAM" id="SSF55874">
    <property type="entry name" value="ATPase domain of HSP90 chaperone/DNA topoisomerase II/histidine kinase"/>
    <property type="match status" value="1"/>
</dbReference>
<dbReference type="InterPro" id="IPR004358">
    <property type="entry name" value="Sig_transdc_His_kin-like_C"/>
</dbReference>
<organism evidence="7 8">
    <name type="scientific">Geojedonia litorea</name>
    <dbReference type="NCBI Taxonomy" id="1268269"/>
    <lineage>
        <taxon>Bacteria</taxon>
        <taxon>Pseudomonadati</taxon>
        <taxon>Bacteroidota</taxon>
        <taxon>Flavobacteriia</taxon>
        <taxon>Flavobacteriales</taxon>
        <taxon>Flavobacteriaceae</taxon>
        <taxon>Geojedonia</taxon>
    </lineage>
</organism>
<evidence type="ECO:0000313" key="7">
    <source>
        <dbReference type="EMBL" id="MFC4721130.1"/>
    </source>
</evidence>
<dbReference type="EC" id="2.7.13.3" evidence="2"/>
<evidence type="ECO:0000259" key="6">
    <source>
        <dbReference type="PROSITE" id="PS50109"/>
    </source>
</evidence>
<dbReference type="RefSeq" id="WP_387960549.1">
    <property type="nucleotide sequence ID" value="NZ_JBHSGP010000005.1"/>
</dbReference>
<keyword evidence="3" id="KW-0597">Phosphoprotein</keyword>
<dbReference type="PRINTS" id="PR00344">
    <property type="entry name" value="BCTRLSENSOR"/>
</dbReference>
<reference evidence="8" key="1">
    <citation type="journal article" date="2019" name="Int. J. Syst. Evol. Microbiol.">
        <title>The Global Catalogue of Microorganisms (GCM) 10K type strain sequencing project: providing services to taxonomists for standard genome sequencing and annotation.</title>
        <authorList>
            <consortium name="The Broad Institute Genomics Platform"/>
            <consortium name="The Broad Institute Genome Sequencing Center for Infectious Disease"/>
            <person name="Wu L."/>
            <person name="Ma J."/>
        </authorList>
    </citation>
    <scope>NUCLEOTIDE SEQUENCE [LARGE SCALE GENOMIC DNA]</scope>
    <source>
        <strain evidence="8">CCUG 63682</strain>
    </source>
</reference>
<dbReference type="PROSITE" id="PS50109">
    <property type="entry name" value="HIS_KIN"/>
    <property type="match status" value="1"/>
</dbReference>
<dbReference type="InterPro" id="IPR036890">
    <property type="entry name" value="HATPase_C_sf"/>
</dbReference>
<dbReference type="SUPFAM" id="SSF47384">
    <property type="entry name" value="Homodimeric domain of signal transducing histidine kinase"/>
    <property type="match status" value="1"/>
</dbReference>
<proteinExistence type="predicted"/>
<accession>A0ABV9N2E0</accession>
<dbReference type="PANTHER" id="PTHR42878">
    <property type="entry name" value="TWO-COMPONENT HISTIDINE KINASE"/>
    <property type="match status" value="1"/>
</dbReference>
<dbReference type="EMBL" id="JBHSGP010000005">
    <property type="protein sequence ID" value="MFC4721130.1"/>
    <property type="molecule type" value="Genomic_DNA"/>
</dbReference>
<dbReference type="InterPro" id="IPR003661">
    <property type="entry name" value="HisK_dim/P_dom"/>
</dbReference>
<evidence type="ECO:0000256" key="3">
    <source>
        <dbReference type="ARBA" id="ARBA00022553"/>
    </source>
</evidence>
<comment type="catalytic activity">
    <reaction evidence="1">
        <text>ATP + protein L-histidine = ADP + protein N-phospho-L-histidine.</text>
        <dbReference type="EC" id="2.7.13.3"/>
    </reaction>
</comment>
<dbReference type="Pfam" id="PF01590">
    <property type="entry name" value="GAF"/>
    <property type="match status" value="1"/>
</dbReference>
<keyword evidence="7" id="KW-0067">ATP-binding</keyword>
<evidence type="ECO:0000256" key="5">
    <source>
        <dbReference type="ARBA" id="ARBA00022777"/>
    </source>
</evidence>
<comment type="caution">
    <text evidence="7">The sequence shown here is derived from an EMBL/GenBank/DDBJ whole genome shotgun (WGS) entry which is preliminary data.</text>
</comment>
<dbReference type="CDD" id="cd00082">
    <property type="entry name" value="HisKA"/>
    <property type="match status" value="1"/>
</dbReference>
<gene>
    <name evidence="7" type="ORF">ACFO5O_02270</name>
</gene>
<protein>
    <recommendedName>
        <fullName evidence="2">histidine kinase</fullName>
        <ecNumber evidence="2">2.7.13.3</ecNumber>
    </recommendedName>
</protein>
<keyword evidence="5" id="KW-0418">Kinase</keyword>
<keyword evidence="7" id="KW-0547">Nucleotide-binding</keyword>
<evidence type="ECO:0000256" key="2">
    <source>
        <dbReference type="ARBA" id="ARBA00012438"/>
    </source>
</evidence>
<feature type="domain" description="Histidine kinase" evidence="6">
    <location>
        <begin position="200"/>
        <end position="407"/>
    </location>
</feature>
<dbReference type="SMART" id="SM00387">
    <property type="entry name" value="HATPase_c"/>
    <property type="match status" value="1"/>
</dbReference>
<evidence type="ECO:0000256" key="4">
    <source>
        <dbReference type="ARBA" id="ARBA00022679"/>
    </source>
</evidence>
<evidence type="ECO:0000256" key="1">
    <source>
        <dbReference type="ARBA" id="ARBA00000085"/>
    </source>
</evidence>
<dbReference type="Gene3D" id="3.30.565.10">
    <property type="entry name" value="Histidine kinase-like ATPase, C-terminal domain"/>
    <property type="match status" value="1"/>
</dbReference>
<dbReference type="InterPro" id="IPR036097">
    <property type="entry name" value="HisK_dim/P_sf"/>
</dbReference>
<dbReference type="InterPro" id="IPR003594">
    <property type="entry name" value="HATPase_dom"/>
</dbReference>
<keyword evidence="8" id="KW-1185">Reference proteome</keyword>
<dbReference type="SMART" id="SM00388">
    <property type="entry name" value="HisKA"/>
    <property type="match status" value="1"/>
</dbReference>
<dbReference type="GO" id="GO:0005524">
    <property type="term" value="F:ATP binding"/>
    <property type="evidence" value="ECO:0007669"/>
    <property type="project" value="UniProtKB-KW"/>
</dbReference>
<dbReference type="Pfam" id="PF02518">
    <property type="entry name" value="HATPase_c"/>
    <property type="match status" value="1"/>
</dbReference>
<dbReference type="SMART" id="SM00065">
    <property type="entry name" value="GAF"/>
    <property type="match status" value="1"/>
</dbReference>
<keyword evidence="4" id="KW-0808">Transferase</keyword>
<name>A0ABV9N2E0_9FLAO</name>
<evidence type="ECO:0000313" key="8">
    <source>
        <dbReference type="Proteomes" id="UP001595953"/>
    </source>
</evidence>
<dbReference type="Proteomes" id="UP001595953">
    <property type="component" value="Unassembled WGS sequence"/>
</dbReference>
<dbReference type="SUPFAM" id="SSF55781">
    <property type="entry name" value="GAF domain-like"/>
    <property type="match status" value="1"/>
</dbReference>
<dbReference type="InterPro" id="IPR050351">
    <property type="entry name" value="BphY/WalK/GraS-like"/>
</dbReference>
<dbReference type="InterPro" id="IPR003018">
    <property type="entry name" value="GAF"/>
</dbReference>
<sequence length="407" mass="46855">MDNNYLSIEIQNRLIEELTSTNRELKLINTFATLIHESKSTNDIVLNLYKYFKSHFGFNNCNIYLSKEEHEIQAFYKVKGNETNDQELFCQKVPFGDIEPIVDKVATSKSPEKYKTISNSDNSEHGFGTTYSKIGIPMLHHEEEVIGVMVFEHTIHDFFQESQIKTLSTIAAIAATKIIQTQHFEKIERYQSQLEEYVHIVSHDLKSPLRSINALVHWIKEDNESSLDVETLKNLNLIDGILMHMDNLIARTLNYSKLDYENSSEEKVDCQILVQELIKTIYIPEHIKVNIDSKLPICIGDRTKFTQIFQNLIENAIKFIDKPKGTININVNEAPKHHVFSIKDNGVGINEKYHHKIFEIFQSLSTKKVSSGVGLSIVKKLVSFYDGRIWLESTEGLGSTFYFSLKK</sequence>
<dbReference type="InterPro" id="IPR029016">
    <property type="entry name" value="GAF-like_dom_sf"/>
</dbReference>